<dbReference type="Proteomes" id="UP001072952">
    <property type="component" value="Unassembled WGS sequence"/>
</dbReference>
<keyword evidence="1" id="KW-0472">Membrane</keyword>
<dbReference type="EMBL" id="JANSKX010000042">
    <property type="protein sequence ID" value="MCY1595805.1"/>
    <property type="molecule type" value="Genomic_DNA"/>
</dbReference>
<evidence type="ECO:0000256" key="1">
    <source>
        <dbReference type="SAM" id="Phobius"/>
    </source>
</evidence>
<keyword evidence="1" id="KW-0812">Transmembrane</keyword>
<reference evidence="3" key="3">
    <citation type="journal article" date="2022" name="Int. J. Mol. Sci.">
        <title>Phenotypic and genotypic virulence characterisation of Staphylococcus pettenkoferi strains isolated from human bloodstream and diabetic foot infections.</title>
        <authorList>
            <person name="Magnan C."/>
        </authorList>
    </citation>
    <scope>NUCLEOTIDE SEQUENCE</scope>
    <source>
        <strain evidence="3">NSP020P</strain>
    </source>
</reference>
<keyword evidence="6" id="KW-1185">Reference proteome</keyword>
<accession>A0A2K4DST6</accession>
<evidence type="ECO:0000313" key="5">
    <source>
        <dbReference type="Proteomes" id="UP000235748"/>
    </source>
</evidence>
<evidence type="ECO:0000313" key="6">
    <source>
        <dbReference type="Proteomes" id="UP001072952"/>
    </source>
</evidence>
<dbReference type="Proteomes" id="UP001081438">
    <property type="component" value="Unassembled WGS sequence"/>
</dbReference>
<dbReference type="RefSeq" id="WP_049408189.1">
    <property type="nucleotide sequence ID" value="NZ_CP066062.1"/>
</dbReference>
<keyword evidence="1" id="KW-1133">Transmembrane helix</keyword>
<evidence type="ECO:0000313" key="2">
    <source>
        <dbReference type="EMBL" id="MCY1583873.1"/>
    </source>
</evidence>
<feature type="transmembrane region" description="Helical" evidence="1">
    <location>
        <begin position="6"/>
        <end position="32"/>
    </location>
</feature>
<proteinExistence type="predicted"/>
<dbReference type="AlphaFoldDB" id="A0A2K4DST6"/>
<evidence type="ECO:0000313" key="4">
    <source>
        <dbReference type="EMBL" id="PMC16893.1"/>
    </source>
</evidence>
<name>A0A2K4DST6_9STAP</name>
<reference evidence="2" key="2">
    <citation type="journal article" date="2022" name="Int. J. Mol. Sci.">
        <title>Phenotypic and Genotypic Virulence Characterisation of Staphylococcus pettenkoferi Strains Isolated from Human Bloodstream and Diabetic Foot Infections.</title>
        <authorList>
            <person name="Magnan C."/>
            <person name="Ahmad-Mansour N."/>
            <person name="Pouget C."/>
            <person name="Morsli M."/>
            <person name="Huc-Brandt S."/>
            <person name="Pantel A."/>
            <person name="Dunyach-Remy C."/>
            <person name="Sotto A."/>
            <person name="Molle V."/>
            <person name="Lavigne J.-P."/>
        </authorList>
    </citation>
    <scope>NUCLEOTIDE SEQUENCE</scope>
    <source>
        <strain evidence="2">NSP012P</strain>
    </source>
</reference>
<comment type="caution">
    <text evidence="4">The sequence shown here is derived from an EMBL/GenBank/DDBJ whole genome shotgun (WGS) entry which is preliminary data.</text>
</comment>
<dbReference type="Proteomes" id="UP000235748">
    <property type="component" value="Unassembled WGS sequence"/>
</dbReference>
<reference evidence="2" key="4">
    <citation type="submission" date="2022-08" db="EMBL/GenBank/DDBJ databases">
        <authorList>
            <person name="Magnan C."/>
        </authorList>
    </citation>
    <scope>NUCLEOTIDE SEQUENCE</scope>
    <source>
        <strain evidence="2">NSP012P</strain>
    </source>
</reference>
<dbReference type="EMBL" id="PNGG01000011">
    <property type="protein sequence ID" value="PMC16893.1"/>
    <property type="molecule type" value="Genomic_DNA"/>
</dbReference>
<feature type="transmembrane region" description="Helical" evidence="1">
    <location>
        <begin position="67"/>
        <end position="85"/>
    </location>
</feature>
<organism evidence="4 5">
    <name type="scientific">Staphylococcus pettenkoferi</name>
    <dbReference type="NCBI Taxonomy" id="170573"/>
    <lineage>
        <taxon>Bacteria</taxon>
        <taxon>Bacillati</taxon>
        <taxon>Bacillota</taxon>
        <taxon>Bacilli</taxon>
        <taxon>Bacillales</taxon>
        <taxon>Staphylococcaceae</taxon>
        <taxon>Staphylococcus</taxon>
    </lineage>
</organism>
<dbReference type="EMBL" id="JANSLD010000034">
    <property type="protein sequence ID" value="MCY1583873.1"/>
    <property type="molecule type" value="Genomic_DNA"/>
</dbReference>
<gene>
    <name evidence="4" type="ORF">CJ235_11875</name>
    <name evidence="3" type="ORF">NW112_11365</name>
    <name evidence="2" type="ORF">NW133_10100</name>
</gene>
<sequence length="137" mass="15025">MLYRNWKWIMLAAFIVNLISIKGFPMALGAVYMPILFKVIQMQLNLSKGLVDDVTGQAFIKSNKTGVIISVICCVLITGILFKALDGFYQSLHGFLGVLITLSPVTLVIGLILFILTAVAIVQAVKAQFAHVRVKSQ</sequence>
<reference evidence="4 5" key="1">
    <citation type="submission" date="2017-09" db="EMBL/GenBank/DDBJ databases">
        <title>Bacterial strain isolated from the female urinary microbiota.</title>
        <authorList>
            <person name="Thomas-White K."/>
            <person name="Kumar N."/>
            <person name="Forster S."/>
            <person name="Putonti C."/>
            <person name="Lawley T."/>
            <person name="Wolfe A.J."/>
        </authorList>
    </citation>
    <scope>NUCLEOTIDE SEQUENCE [LARGE SCALE GENOMIC DNA]</scope>
    <source>
        <strain evidence="4 5">UMB0834</strain>
    </source>
</reference>
<protein>
    <submittedName>
        <fullName evidence="4">Uncharacterized protein</fullName>
    </submittedName>
</protein>
<feature type="transmembrane region" description="Helical" evidence="1">
    <location>
        <begin position="105"/>
        <end position="125"/>
    </location>
</feature>
<evidence type="ECO:0000313" key="3">
    <source>
        <dbReference type="EMBL" id="MCY1595805.1"/>
    </source>
</evidence>
<dbReference type="STRING" id="170573.GCA_001076995_01416"/>